<dbReference type="RefSeq" id="WP_185381051.1">
    <property type="nucleotide sequence ID" value="NZ_JAASTW010000008.1"/>
</dbReference>
<organism evidence="2 3">
    <name type="scientific">Listeria immobilis</name>
    <dbReference type="NCBI Taxonomy" id="2713502"/>
    <lineage>
        <taxon>Bacteria</taxon>
        <taxon>Bacillati</taxon>
        <taxon>Bacillota</taxon>
        <taxon>Bacilli</taxon>
        <taxon>Bacillales</taxon>
        <taxon>Listeriaceae</taxon>
        <taxon>Listeria</taxon>
    </lineage>
</organism>
<dbReference type="GO" id="GO:0004803">
    <property type="term" value="F:transposase activity"/>
    <property type="evidence" value="ECO:0007669"/>
    <property type="project" value="InterPro"/>
</dbReference>
<proteinExistence type="predicted"/>
<dbReference type="Proteomes" id="UP000561617">
    <property type="component" value="Unassembled WGS sequence"/>
</dbReference>
<sequence>MKRQNYSKEFKFQAVSLIVKEKHPVRFVSKQLEVHENTLYRWVSEYEKHGNRAFPGNGSREFAAQKEVKRLEKENKKLKEELEVLKKFQVFLERNHH</sequence>
<dbReference type="EMBL" id="JAASTW010000008">
    <property type="protein sequence ID" value="MBC1489003.1"/>
    <property type="molecule type" value="Genomic_DNA"/>
</dbReference>
<name>A0A7X1C985_9LIST</name>
<feature type="coiled-coil region" evidence="1">
    <location>
        <begin position="61"/>
        <end position="95"/>
    </location>
</feature>
<reference evidence="2 3" key="1">
    <citation type="submission" date="2020-03" db="EMBL/GenBank/DDBJ databases">
        <title>Soil Listeria distribution.</title>
        <authorList>
            <person name="Liao J."/>
            <person name="Wiedmann M."/>
        </authorList>
    </citation>
    <scope>NUCLEOTIDE SEQUENCE [LARGE SCALE GENOMIC DNA]</scope>
    <source>
        <strain evidence="2 3">FSL L7-1554</strain>
    </source>
</reference>
<dbReference type="GO" id="GO:0006313">
    <property type="term" value="P:DNA transposition"/>
    <property type="evidence" value="ECO:0007669"/>
    <property type="project" value="InterPro"/>
</dbReference>
<evidence type="ECO:0000256" key="1">
    <source>
        <dbReference type="SAM" id="Coils"/>
    </source>
</evidence>
<dbReference type="AlphaFoldDB" id="A0A7X1C985"/>
<comment type="caution">
    <text evidence="2">The sequence shown here is derived from an EMBL/GenBank/DDBJ whole genome shotgun (WGS) entry which is preliminary data.</text>
</comment>
<accession>A0A7X1C985</accession>
<dbReference type="SUPFAM" id="SSF46689">
    <property type="entry name" value="Homeodomain-like"/>
    <property type="match status" value="1"/>
</dbReference>
<protein>
    <submittedName>
        <fullName evidence="2">Transposase</fullName>
    </submittedName>
</protein>
<keyword evidence="1" id="KW-0175">Coiled coil</keyword>
<dbReference type="Pfam" id="PF01527">
    <property type="entry name" value="HTH_Tnp_1"/>
    <property type="match status" value="1"/>
</dbReference>
<dbReference type="PANTHER" id="PTHR33215:SF13">
    <property type="entry name" value="PROTEIN DISTAL ANTENNA"/>
    <property type="match status" value="1"/>
</dbReference>
<dbReference type="InterPro" id="IPR009057">
    <property type="entry name" value="Homeodomain-like_sf"/>
</dbReference>
<dbReference type="PANTHER" id="PTHR33215">
    <property type="entry name" value="PROTEIN DISTAL ANTENNA"/>
    <property type="match status" value="1"/>
</dbReference>
<dbReference type="Gene3D" id="1.10.10.60">
    <property type="entry name" value="Homeodomain-like"/>
    <property type="match status" value="1"/>
</dbReference>
<evidence type="ECO:0000313" key="2">
    <source>
        <dbReference type="EMBL" id="MBC1489003.1"/>
    </source>
</evidence>
<dbReference type="GO" id="GO:0003677">
    <property type="term" value="F:DNA binding"/>
    <property type="evidence" value="ECO:0007669"/>
    <property type="project" value="InterPro"/>
</dbReference>
<gene>
    <name evidence="2" type="ORF">HCJ38_08275</name>
</gene>
<dbReference type="InterPro" id="IPR051839">
    <property type="entry name" value="RD_transcriptional_regulator"/>
</dbReference>
<dbReference type="InterPro" id="IPR002514">
    <property type="entry name" value="Transposase_8"/>
</dbReference>
<evidence type="ECO:0000313" key="3">
    <source>
        <dbReference type="Proteomes" id="UP000561617"/>
    </source>
</evidence>